<evidence type="ECO:0000256" key="2">
    <source>
        <dbReference type="ARBA" id="ARBA00022676"/>
    </source>
</evidence>
<reference evidence="7" key="1">
    <citation type="journal article" date="2019" name="Int. J. Syst. Evol. Microbiol.">
        <title>The Global Catalogue of Microorganisms (GCM) 10K type strain sequencing project: providing services to taxonomists for standard genome sequencing and annotation.</title>
        <authorList>
            <consortium name="The Broad Institute Genomics Platform"/>
            <consortium name="The Broad Institute Genome Sequencing Center for Infectious Disease"/>
            <person name="Wu L."/>
            <person name="Ma J."/>
        </authorList>
    </citation>
    <scope>NUCLEOTIDE SEQUENCE [LARGE SCALE GENOMIC DNA]</scope>
    <source>
        <strain evidence="7">NBRC 105830</strain>
    </source>
</reference>
<feature type="domain" description="Glycosyl transferase family 1" evidence="4">
    <location>
        <begin position="197"/>
        <end position="338"/>
    </location>
</feature>
<gene>
    <name evidence="6" type="ORF">GCM10025862_21670</name>
</gene>
<dbReference type="PANTHER" id="PTHR45947:SF3">
    <property type="entry name" value="SULFOQUINOVOSYL TRANSFERASE SQD2"/>
    <property type="match status" value="1"/>
</dbReference>
<dbReference type="SUPFAM" id="SSF53756">
    <property type="entry name" value="UDP-Glycosyltransferase/glycogen phosphorylase"/>
    <property type="match status" value="1"/>
</dbReference>
<dbReference type="RefSeq" id="WP_241444953.1">
    <property type="nucleotide sequence ID" value="NZ_BSUJ01000001.1"/>
</dbReference>
<organism evidence="6 7">
    <name type="scientific">Arsenicicoccus piscis</name>
    <dbReference type="NCBI Taxonomy" id="673954"/>
    <lineage>
        <taxon>Bacteria</taxon>
        <taxon>Bacillati</taxon>
        <taxon>Actinomycetota</taxon>
        <taxon>Actinomycetes</taxon>
        <taxon>Micrococcales</taxon>
        <taxon>Intrasporangiaceae</taxon>
        <taxon>Arsenicicoccus</taxon>
    </lineage>
</organism>
<keyword evidence="7" id="KW-1185">Reference proteome</keyword>
<protein>
    <recommendedName>
        <fullName evidence="1">D-inositol 3-phosphate glycosyltransferase</fullName>
    </recommendedName>
</protein>
<evidence type="ECO:0000313" key="6">
    <source>
        <dbReference type="EMBL" id="GMA20146.1"/>
    </source>
</evidence>
<dbReference type="InterPro" id="IPR050194">
    <property type="entry name" value="Glycosyltransferase_grp1"/>
</dbReference>
<keyword evidence="2" id="KW-0328">Glycosyltransferase</keyword>
<dbReference type="Pfam" id="PF13439">
    <property type="entry name" value="Glyco_transf_4"/>
    <property type="match status" value="1"/>
</dbReference>
<proteinExistence type="predicted"/>
<feature type="domain" description="Glycosyltransferase subfamily 4-like N-terminal" evidence="5">
    <location>
        <begin position="15"/>
        <end position="191"/>
    </location>
</feature>
<dbReference type="EMBL" id="BSUJ01000001">
    <property type="protein sequence ID" value="GMA20146.1"/>
    <property type="molecule type" value="Genomic_DNA"/>
</dbReference>
<evidence type="ECO:0000259" key="4">
    <source>
        <dbReference type="Pfam" id="PF00534"/>
    </source>
</evidence>
<evidence type="ECO:0000256" key="1">
    <source>
        <dbReference type="ARBA" id="ARBA00021292"/>
    </source>
</evidence>
<accession>A0ABQ6HP64</accession>
<dbReference type="PANTHER" id="PTHR45947">
    <property type="entry name" value="SULFOQUINOVOSYL TRANSFERASE SQD2"/>
    <property type="match status" value="1"/>
</dbReference>
<dbReference type="InterPro" id="IPR028098">
    <property type="entry name" value="Glyco_trans_4-like_N"/>
</dbReference>
<comment type="caution">
    <text evidence="6">The sequence shown here is derived from an EMBL/GenBank/DDBJ whole genome shotgun (WGS) entry which is preliminary data.</text>
</comment>
<evidence type="ECO:0000313" key="7">
    <source>
        <dbReference type="Proteomes" id="UP001157109"/>
    </source>
</evidence>
<dbReference type="InterPro" id="IPR001296">
    <property type="entry name" value="Glyco_trans_1"/>
</dbReference>
<dbReference type="Pfam" id="PF00534">
    <property type="entry name" value="Glycos_transf_1"/>
    <property type="match status" value="1"/>
</dbReference>
<keyword evidence="3" id="KW-0808">Transferase</keyword>
<name>A0ABQ6HP64_9MICO</name>
<dbReference type="Proteomes" id="UP001157109">
    <property type="component" value="Unassembled WGS sequence"/>
</dbReference>
<evidence type="ECO:0000256" key="3">
    <source>
        <dbReference type="ARBA" id="ARBA00022679"/>
    </source>
</evidence>
<dbReference type="CDD" id="cd03801">
    <property type="entry name" value="GT4_PimA-like"/>
    <property type="match status" value="1"/>
</dbReference>
<dbReference type="Gene3D" id="3.40.50.2000">
    <property type="entry name" value="Glycogen Phosphorylase B"/>
    <property type="match status" value="2"/>
</dbReference>
<sequence length="409" mass="44761">MKIAHVTDFYLPRLGGIEMQVAELTGRERAAGHEVHVITSSPAAKDGPGDGSSGGAGQYLAGVPYGPDQVIRVTEDLRVQDAIHPAAWVRGCREVREGGYDLVHAHLGVGTPLGFFVALDAAKHGIPTVVTVHSLWAWIIPLFRLFDAVIGWSRQPIVWTAVSDAAARHVRRVLPDGAVVHVIPNGIDPERWRRTRPHTEIDGEITVAAVMRLSARKRPLPLLRMVRDAQHQLAEDGIRLRLRIAGNGPRLKAMQRFLERNDMTDSVTLHGRLTSAQVRDLHQRSDAFIAPADLESFGLAALEARCAGLPIIAKAAGGLPEFIRHEREGLICETDGDMTAALVRLGRDRGLLRSIQDYNAHQYCAVIWPYTLTLLGHVYEEACGSDVTLLPPVDLSPLLQDAVASHERA</sequence>
<evidence type="ECO:0000259" key="5">
    <source>
        <dbReference type="Pfam" id="PF13439"/>
    </source>
</evidence>